<keyword evidence="3" id="KW-0813">Transport</keyword>
<dbReference type="FunFam" id="3.40.50.720:FF:000036">
    <property type="entry name" value="Glutathione-regulated potassium-efflux system protein KefB"/>
    <property type="match status" value="1"/>
</dbReference>
<dbReference type="AlphaFoldDB" id="A0A5C5U8A0"/>
<evidence type="ECO:0000256" key="5">
    <source>
        <dbReference type="ARBA" id="ARBA00022538"/>
    </source>
</evidence>
<dbReference type="InterPro" id="IPR004771">
    <property type="entry name" value="K/H_exchanger"/>
</dbReference>
<gene>
    <name evidence="14" type="ORF">FQY79_03445</name>
</gene>
<keyword evidence="15" id="KW-1185">Reference proteome</keyword>
<dbReference type="GO" id="GO:0005886">
    <property type="term" value="C:plasma membrane"/>
    <property type="evidence" value="ECO:0007669"/>
    <property type="project" value="TreeGrafter"/>
</dbReference>
<dbReference type="GO" id="GO:0006813">
    <property type="term" value="P:potassium ion transport"/>
    <property type="evidence" value="ECO:0007669"/>
    <property type="project" value="UniProtKB-KW"/>
</dbReference>
<dbReference type="EMBL" id="VOHE01000001">
    <property type="protein sequence ID" value="TWT22178.1"/>
    <property type="molecule type" value="Genomic_DNA"/>
</dbReference>
<dbReference type="InterPro" id="IPR006153">
    <property type="entry name" value="Cation/H_exchanger_TM"/>
</dbReference>
<evidence type="ECO:0000256" key="2">
    <source>
        <dbReference type="ARBA" id="ARBA00005551"/>
    </source>
</evidence>
<feature type="domain" description="RCK N-terminal" evidence="13">
    <location>
        <begin position="405"/>
        <end position="521"/>
    </location>
</feature>
<evidence type="ECO:0000256" key="1">
    <source>
        <dbReference type="ARBA" id="ARBA00004127"/>
    </source>
</evidence>
<comment type="caution">
    <text evidence="14">The sequence shown here is derived from an EMBL/GenBank/DDBJ whole genome shotgun (WGS) entry which is preliminary data.</text>
</comment>
<dbReference type="Gene3D" id="3.40.50.720">
    <property type="entry name" value="NAD(P)-binding Rossmann-like Domain"/>
    <property type="match status" value="1"/>
</dbReference>
<feature type="transmembrane region" description="Helical" evidence="12">
    <location>
        <begin position="119"/>
        <end position="140"/>
    </location>
</feature>
<keyword evidence="7" id="KW-0630">Potassium</keyword>
<organism evidence="14 15">
    <name type="scientific">Luteimonas wenzhouensis</name>
    <dbReference type="NCBI Taxonomy" id="2599615"/>
    <lineage>
        <taxon>Bacteria</taxon>
        <taxon>Pseudomonadati</taxon>
        <taxon>Pseudomonadota</taxon>
        <taxon>Gammaproteobacteria</taxon>
        <taxon>Lysobacterales</taxon>
        <taxon>Lysobacteraceae</taxon>
        <taxon>Luteimonas</taxon>
    </lineage>
</organism>
<keyword evidence="6 12" id="KW-0812">Transmembrane</keyword>
<proteinExistence type="inferred from homology"/>
<keyword evidence="5" id="KW-0633">Potassium transport</keyword>
<feature type="transmembrane region" description="Helical" evidence="12">
    <location>
        <begin position="186"/>
        <end position="208"/>
    </location>
</feature>
<keyword evidence="4" id="KW-0050">Antiport</keyword>
<evidence type="ECO:0000256" key="3">
    <source>
        <dbReference type="ARBA" id="ARBA00022448"/>
    </source>
</evidence>
<keyword evidence="10 12" id="KW-0472">Membrane</keyword>
<feature type="transmembrane region" description="Helical" evidence="12">
    <location>
        <begin position="91"/>
        <end position="113"/>
    </location>
</feature>
<dbReference type="GO" id="GO:0015297">
    <property type="term" value="F:antiporter activity"/>
    <property type="evidence" value="ECO:0007669"/>
    <property type="project" value="UniProtKB-KW"/>
</dbReference>
<dbReference type="Pfam" id="PF00999">
    <property type="entry name" value="Na_H_Exchanger"/>
    <property type="match status" value="1"/>
</dbReference>
<dbReference type="Gene3D" id="1.20.1530.20">
    <property type="match status" value="1"/>
</dbReference>
<sequence length="627" mass="65169">MAAGAGGDTLLVGAVALLGAAVVFVPLFRRLGLGSVLGYLAAGITIGPFGLGWFSHPQAILHFAELGVVMFLFVVGLEMRPSQLWNLRRQIFGLGALQIGFAGAALTGVLWLLGLAPQAAFIGGAGFVMTSTAIVMQVLGERGDIALPRGQRMVSILLFEDLLIVPLLALVAVMSHAPADPDAPSGLVAVGIAAAALLGLVVAGLYLLNPLFRLLAAAKAREVMTAAALLVVLGAAVLMEMGGLSMAMGAFLAGVLLSGSTFRHQIEADIEPFRGILLGLFFLAVGMSLDLAVVRDGWTLVLLAVPALMLAKAACIYVVARLLRSSHRDALDRAVLMAQGGEFAFVLYAAAEAAGVIDGPTSDGLTATVVLSMVLTPLATLAVRPLLRETTPPSLDGVDVAGGQTGSVLIIGFGRFGQVMSQSLLARDVDVTIIDNDIDMIRSASEFGFKVYYGDGRRLDVLRASGAGTARALAVCVNDRAAANRIVELARRHFPQAKLLVRAYDRQHALQLVKAGVDVQVRETFGSAVAFGEAALRALGVPADEAAAISTQIRKLDAERFEMEVASNDSRAGARLVIGNRRQGGAPAPKPTPFVPPKRPSVALNAGAEQAATPQAPTQDPAGKPPA</sequence>
<feature type="compositionally biased region" description="Pro residues" evidence="11">
    <location>
        <begin position="588"/>
        <end position="599"/>
    </location>
</feature>
<evidence type="ECO:0000313" key="15">
    <source>
        <dbReference type="Proteomes" id="UP000315949"/>
    </source>
</evidence>
<feature type="region of interest" description="Disordered" evidence="11">
    <location>
        <begin position="580"/>
        <end position="627"/>
    </location>
</feature>
<dbReference type="GO" id="GO:0008324">
    <property type="term" value="F:monoatomic cation transmembrane transporter activity"/>
    <property type="evidence" value="ECO:0007669"/>
    <property type="project" value="InterPro"/>
</dbReference>
<feature type="transmembrane region" description="Helical" evidence="12">
    <location>
        <begin position="60"/>
        <end position="79"/>
    </location>
</feature>
<comment type="subcellular location">
    <subcellularLocation>
        <location evidence="1">Endomembrane system</location>
        <topology evidence="1">Multi-pass membrane protein</topology>
    </subcellularLocation>
</comment>
<feature type="transmembrane region" description="Helical" evidence="12">
    <location>
        <begin position="300"/>
        <end position="323"/>
    </location>
</feature>
<dbReference type="PROSITE" id="PS51201">
    <property type="entry name" value="RCK_N"/>
    <property type="match status" value="1"/>
</dbReference>
<dbReference type="Pfam" id="PF02254">
    <property type="entry name" value="TrkA_N"/>
    <property type="match status" value="1"/>
</dbReference>
<name>A0A5C5U8A0_9GAMM</name>
<dbReference type="RefSeq" id="WP_146310753.1">
    <property type="nucleotide sequence ID" value="NZ_VOHE01000001.1"/>
</dbReference>
<dbReference type="PANTHER" id="PTHR46157:SF8">
    <property type="entry name" value="GLUTATHIONE-REGULATED POTASSIUM-EFFLUX SYSTEM PROTEIN"/>
    <property type="match status" value="1"/>
</dbReference>
<reference evidence="14 15" key="1">
    <citation type="submission" date="2019-07" db="EMBL/GenBank/DDBJ databases">
        <title>Luteimonas sp. YD-1 nov., isolated from acidic soil.</title>
        <authorList>
            <person name="Zhou J."/>
        </authorList>
    </citation>
    <scope>NUCLEOTIDE SEQUENCE [LARGE SCALE GENOMIC DNA]</scope>
    <source>
        <strain evidence="14 15">YD-1</strain>
    </source>
</reference>
<dbReference type="PANTHER" id="PTHR46157">
    <property type="entry name" value="K(+) EFFLUX ANTIPORTER 3, CHLOROPLASTIC"/>
    <property type="match status" value="1"/>
</dbReference>
<evidence type="ECO:0000256" key="7">
    <source>
        <dbReference type="ARBA" id="ARBA00022958"/>
    </source>
</evidence>
<dbReference type="GO" id="GO:1902600">
    <property type="term" value="P:proton transmembrane transport"/>
    <property type="evidence" value="ECO:0007669"/>
    <property type="project" value="InterPro"/>
</dbReference>
<dbReference type="GO" id="GO:0012505">
    <property type="term" value="C:endomembrane system"/>
    <property type="evidence" value="ECO:0007669"/>
    <property type="project" value="UniProtKB-SubCell"/>
</dbReference>
<dbReference type="NCBIfam" id="TIGR00932">
    <property type="entry name" value="2a37"/>
    <property type="match status" value="1"/>
</dbReference>
<evidence type="ECO:0000256" key="6">
    <source>
        <dbReference type="ARBA" id="ARBA00022692"/>
    </source>
</evidence>
<dbReference type="InterPro" id="IPR003148">
    <property type="entry name" value="RCK_N"/>
</dbReference>
<dbReference type="SUPFAM" id="SSF51735">
    <property type="entry name" value="NAD(P)-binding Rossmann-fold domains"/>
    <property type="match status" value="1"/>
</dbReference>
<dbReference type="InterPro" id="IPR038770">
    <property type="entry name" value="Na+/solute_symporter_sf"/>
</dbReference>
<evidence type="ECO:0000256" key="8">
    <source>
        <dbReference type="ARBA" id="ARBA00022989"/>
    </source>
</evidence>
<evidence type="ECO:0000313" key="14">
    <source>
        <dbReference type="EMBL" id="TWT22178.1"/>
    </source>
</evidence>
<keyword evidence="8 12" id="KW-1133">Transmembrane helix</keyword>
<protein>
    <submittedName>
        <fullName evidence="14">Potassium transporter</fullName>
    </submittedName>
</protein>
<evidence type="ECO:0000256" key="12">
    <source>
        <dbReference type="SAM" id="Phobius"/>
    </source>
</evidence>
<feature type="transmembrane region" description="Helical" evidence="12">
    <location>
        <begin position="12"/>
        <end position="29"/>
    </location>
</feature>
<feature type="transmembrane region" description="Helical" evidence="12">
    <location>
        <begin position="275"/>
        <end position="294"/>
    </location>
</feature>
<evidence type="ECO:0000256" key="10">
    <source>
        <dbReference type="ARBA" id="ARBA00023136"/>
    </source>
</evidence>
<comment type="similarity">
    <text evidence="2">Belongs to the monovalent cation:proton antiporter 2 (CPA2) transporter (TC 2.A.37) family.</text>
</comment>
<evidence type="ECO:0000259" key="13">
    <source>
        <dbReference type="PROSITE" id="PS51201"/>
    </source>
</evidence>
<accession>A0A5C5U8A0</accession>
<feature type="compositionally biased region" description="Low complexity" evidence="11">
    <location>
        <begin position="606"/>
        <end position="627"/>
    </location>
</feature>
<dbReference type="OrthoDB" id="9781411at2"/>
<evidence type="ECO:0000256" key="4">
    <source>
        <dbReference type="ARBA" id="ARBA00022449"/>
    </source>
</evidence>
<feature type="transmembrane region" description="Helical" evidence="12">
    <location>
        <begin position="152"/>
        <end position="174"/>
    </location>
</feature>
<evidence type="ECO:0000256" key="9">
    <source>
        <dbReference type="ARBA" id="ARBA00023065"/>
    </source>
</evidence>
<dbReference type="Proteomes" id="UP000315949">
    <property type="component" value="Unassembled WGS sequence"/>
</dbReference>
<dbReference type="InterPro" id="IPR036291">
    <property type="entry name" value="NAD(P)-bd_dom_sf"/>
</dbReference>
<evidence type="ECO:0000256" key="11">
    <source>
        <dbReference type="SAM" id="MobiDB-lite"/>
    </source>
</evidence>
<keyword evidence="9" id="KW-0406">Ion transport</keyword>
<feature type="transmembrane region" description="Helical" evidence="12">
    <location>
        <begin position="36"/>
        <end position="54"/>
    </location>
</feature>